<keyword evidence="1 4" id="KW-0378">Hydrolase</keyword>
<dbReference type="SMART" id="SM00849">
    <property type="entry name" value="Lactamase_B"/>
    <property type="match status" value="1"/>
</dbReference>
<dbReference type="EC" id="3.-.-.-" evidence="4"/>
<dbReference type="SUPFAM" id="SSF56281">
    <property type="entry name" value="Metallo-hydrolase/oxidoreductase"/>
    <property type="match status" value="1"/>
</dbReference>
<evidence type="ECO:0000259" key="3">
    <source>
        <dbReference type="SMART" id="SM01027"/>
    </source>
</evidence>
<dbReference type="SMART" id="SM01027">
    <property type="entry name" value="Beta-Casp"/>
    <property type="match status" value="1"/>
</dbReference>
<feature type="domain" description="Beta-Casp" evidence="3">
    <location>
        <begin position="253"/>
        <end position="376"/>
    </location>
</feature>
<evidence type="ECO:0000313" key="5">
    <source>
        <dbReference type="Proteomes" id="UP001302349"/>
    </source>
</evidence>
<dbReference type="PANTHER" id="PTHR11203">
    <property type="entry name" value="CLEAVAGE AND POLYADENYLATION SPECIFICITY FACTOR FAMILY MEMBER"/>
    <property type="match status" value="1"/>
</dbReference>
<proteinExistence type="predicted"/>
<protein>
    <submittedName>
        <fullName evidence="4">MBL fold metallo-hydrolase</fullName>
        <ecNumber evidence="4">3.-.-.-</ecNumber>
    </submittedName>
</protein>
<accession>A0ABZ0IKH6</accession>
<dbReference type="InterPro" id="IPR050698">
    <property type="entry name" value="MBL"/>
</dbReference>
<dbReference type="Proteomes" id="UP001302349">
    <property type="component" value="Chromosome"/>
</dbReference>
<dbReference type="Gene3D" id="3.60.15.10">
    <property type="entry name" value="Ribonuclease Z/Hydroxyacylglutathione hydrolase-like"/>
    <property type="match status" value="1"/>
</dbReference>
<organism evidence="4 5">
    <name type="scientific">Imperialibacter roseus</name>
    <dbReference type="NCBI Taxonomy" id="1324217"/>
    <lineage>
        <taxon>Bacteria</taxon>
        <taxon>Pseudomonadati</taxon>
        <taxon>Bacteroidota</taxon>
        <taxon>Cytophagia</taxon>
        <taxon>Cytophagales</taxon>
        <taxon>Flammeovirgaceae</taxon>
        <taxon>Imperialibacter</taxon>
    </lineage>
</organism>
<dbReference type="Gene3D" id="3.40.50.10890">
    <property type="match status" value="1"/>
</dbReference>
<dbReference type="Pfam" id="PF07521">
    <property type="entry name" value="RMMBL"/>
    <property type="match status" value="1"/>
</dbReference>
<reference evidence="4 5" key="1">
    <citation type="journal article" date="2023" name="Microbiol. Resour. Announc.">
        <title>Complete Genome Sequence of Imperialibacter roseus strain P4T.</title>
        <authorList>
            <person name="Tizabi D.R."/>
            <person name="Bachvaroff T."/>
            <person name="Hill R.T."/>
        </authorList>
    </citation>
    <scope>NUCLEOTIDE SEQUENCE [LARGE SCALE GENOMIC DNA]</scope>
    <source>
        <strain evidence="4 5">P4T</strain>
    </source>
</reference>
<dbReference type="InterPro" id="IPR036866">
    <property type="entry name" value="RibonucZ/Hydroxyglut_hydro"/>
</dbReference>
<dbReference type="Pfam" id="PF00753">
    <property type="entry name" value="Lactamase_B"/>
    <property type="match status" value="1"/>
</dbReference>
<dbReference type="Pfam" id="PF10996">
    <property type="entry name" value="Beta-Casp"/>
    <property type="match status" value="1"/>
</dbReference>
<dbReference type="PANTHER" id="PTHR11203:SF37">
    <property type="entry name" value="INTEGRATOR COMPLEX SUBUNIT 11"/>
    <property type="match status" value="1"/>
</dbReference>
<feature type="domain" description="Metallo-beta-lactamase" evidence="2">
    <location>
        <begin position="15"/>
        <end position="231"/>
    </location>
</feature>
<evidence type="ECO:0000256" key="1">
    <source>
        <dbReference type="ARBA" id="ARBA00022801"/>
    </source>
</evidence>
<dbReference type="CDD" id="cd16295">
    <property type="entry name" value="TTHA0252-CPSF-like_MBL-fold"/>
    <property type="match status" value="1"/>
</dbReference>
<dbReference type="EMBL" id="CP136051">
    <property type="protein sequence ID" value="WOK05037.1"/>
    <property type="molecule type" value="Genomic_DNA"/>
</dbReference>
<name>A0ABZ0IKH6_9BACT</name>
<gene>
    <name evidence="4" type="ORF">RT717_18305</name>
</gene>
<evidence type="ECO:0000259" key="2">
    <source>
        <dbReference type="SMART" id="SM00849"/>
    </source>
</evidence>
<dbReference type="InterPro" id="IPR011108">
    <property type="entry name" value="RMMBL"/>
</dbReference>
<dbReference type="RefSeq" id="WP_317487830.1">
    <property type="nucleotide sequence ID" value="NZ_CP136051.1"/>
</dbReference>
<evidence type="ECO:0000313" key="4">
    <source>
        <dbReference type="EMBL" id="WOK05037.1"/>
    </source>
</evidence>
<keyword evidence="5" id="KW-1185">Reference proteome</keyword>
<dbReference type="InterPro" id="IPR001279">
    <property type="entry name" value="Metallo-B-lactamas"/>
</dbReference>
<dbReference type="GO" id="GO:0016787">
    <property type="term" value="F:hydrolase activity"/>
    <property type="evidence" value="ECO:0007669"/>
    <property type="project" value="UniProtKB-KW"/>
</dbReference>
<sequence length="465" mass="52725">MDVRVKFLGGAGSVTGSKYLLEIDDFKLLVDCGLFQGMKELRLRNWEPFPVDPASIDAVVITHAHIDHSGYLPKLVKEGYAGPIYCTHATARLMEIMLRDSGKLQEEEAAYARKKGYSRHENPLPLYTLEEAEHSFSQFVSLDFDDTFEVSPNISLKYLYAGHILGAAHAELEIKGEQQTKKLLFSGDIGRYENRLLYDPANIENADILWVESTYGNKASPETDHKVALKKTILETFDANGCVLIPAFSVGRTQDILLLLAQLFQENAIPDCPVYIDSPMAISVTGLYREFHKLHRLDDEMISKAPVFDHPNFKYVRTQDSSENINTVKRNAIIISASGMCTGGRVLHHLFHRLPRMNDTVIIVGYQAEGTRGRRILDKEPQIKIFGEMVDLRCRVEYIQGFSAHADRNELIRWLKNFKESPKYTFIVHGEKEGAEALAITTSAEMHFNTYIPHYMESFDLFQGI</sequence>
<dbReference type="InterPro" id="IPR022712">
    <property type="entry name" value="Beta_Casp"/>
</dbReference>